<dbReference type="SUPFAM" id="SSF159238">
    <property type="entry name" value="SO1590-like"/>
    <property type="match status" value="1"/>
</dbReference>
<protein>
    <recommendedName>
        <fullName evidence="3">DUF3224 domain-containing protein</fullName>
    </recommendedName>
</protein>
<dbReference type="RefSeq" id="WP_203658221.1">
    <property type="nucleotide sequence ID" value="NZ_BAAAZM010000009.1"/>
</dbReference>
<gene>
    <name evidence="1" type="ORF">Aru02nite_31300</name>
</gene>
<evidence type="ECO:0000313" key="2">
    <source>
        <dbReference type="Proteomes" id="UP000612808"/>
    </source>
</evidence>
<dbReference type="InterPro" id="IPR023159">
    <property type="entry name" value="SO1590-like_sf"/>
</dbReference>
<dbReference type="AlphaFoldDB" id="A0A8J3J606"/>
<dbReference type="Pfam" id="PF11528">
    <property type="entry name" value="DUF3224"/>
    <property type="match status" value="1"/>
</dbReference>
<accession>A0A8J3J606</accession>
<proteinExistence type="predicted"/>
<sequence length="137" mass="14050">MRAKGTFEVVEFVPAEGIGESPVRTGVPVGVARMTKQYAGGVTGRSATLFTAAFDQDTGVGTYVAMESFEGTLGGRQGAFNFAHSATTTGSTRQAEFCTVVPGSGTGDLSGITGGGGLAIDTDGTHRIWFDYELPGS</sequence>
<keyword evidence="2" id="KW-1185">Reference proteome</keyword>
<reference evidence="1" key="1">
    <citation type="submission" date="2021-01" db="EMBL/GenBank/DDBJ databases">
        <title>Whole genome shotgun sequence of Actinocatenispora rupis NBRC 107355.</title>
        <authorList>
            <person name="Komaki H."/>
            <person name="Tamura T."/>
        </authorList>
    </citation>
    <scope>NUCLEOTIDE SEQUENCE</scope>
    <source>
        <strain evidence="1">NBRC 107355</strain>
    </source>
</reference>
<comment type="caution">
    <text evidence="1">The sequence shown here is derived from an EMBL/GenBank/DDBJ whole genome shotgun (WGS) entry which is preliminary data.</text>
</comment>
<dbReference type="InterPro" id="IPR021607">
    <property type="entry name" value="DUF3224"/>
</dbReference>
<name>A0A8J3J606_9ACTN</name>
<organism evidence="1 2">
    <name type="scientific">Actinocatenispora rupis</name>
    <dbReference type="NCBI Taxonomy" id="519421"/>
    <lineage>
        <taxon>Bacteria</taxon>
        <taxon>Bacillati</taxon>
        <taxon>Actinomycetota</taxon>
        <taxon>Actinomycetes</taxon>
        <taxon>Micromonosporales</taxon>
        <taxon>Micromonosporaceae</taxon>
        <taxon>Actinocatenispora</taxon>
    </lineage>
</organism>
<evidence type="ECO:0008006" key="3">
    <source>
        <dbReference type="Google" id="ProtNLM"/>
    </source>
</evidence>
<dbReference type="Gene3D" id="2.40.350.10">
    <property type="entry name" value="SO1590-like"/>
    <property type="match status" value="1"/>
</dbReference>
<dbReference type="EMBL" id="BOMB01000017">
    <property type="protein sequence ID" value="GID12241.1"/>
    <property type="molecule type" value="Genomic_DNA"/>
</dbReference>
<dbReference type="Proteomes" id="UP000612808">
    <property type="component" value="Unassembled WGS sequence"/>
</dbReference>
<evidence type="ECO:0000313" key="1">
    <source>
        <dbReference type="EMBL" id="GID12241.1"/>
    </source>
</evidence>